<proteinExistence type="predicted"/>
<name>A0A841G2L7_9ACTN</name>
<organism evidence="2 3">
    <name type="scientific">Phytomonospora endophytica</name>
    <dbReference type="NCBI Taxonomy" id="714109"/>
    <lineage>
        <taxon>Bacteria</taxon>
        <taxon>Bacillati</taxon>
        <taxon>Actinomycetota</taxon>
        <taxon>Actinomycetes</taxon>
        <taxon>Micromonosporales</taxon>
        <taxon>Micromonosporaceae</taxon>
        <taxon>Phytomonospora</taxon>
    </lineage>
</organism>
<evidence type="ECO:0000313" key="2">
    <source>
        <dbReference type="EMBL" id="MBB6038380.1"/>
    </source>
</evidence>
<reference evidence="2 3" key="1">
    <citation type="submission" date="2020-08" db="EMBL/GenBank/DDBJ databases">
        <title>Genomic Encyclopedia of Type Strains, Phase IV (KMG-IV): sequencing the most valuable type-strain genomes for metagenomic binning, comparative biology and taxonomic classification.</title>
        <authorList>
            <person name="Goeker M."/>
        </authorList>
    </citation>
    <scope>NUCLEOTIDE SEQUENCE [LARGE SCALE GENOMIC DNA]</scope>
    <source>
        <strain evidence="2 3">YIM 65646</strain>
    </source>
</reference>
<dbReference type="Gene3D" id="3.40.50.1820">
    <property type="entry name" value="alpha/beta hydrolase"/>
    <property type="match status" value="1"/>
</dbReference>
<dbReference type="PANTHER" id="PTHR43798">
    <property type="entry name" value="MONOACYLGLYCEROL LIPASE"/>
    <property type="match status" value="1"/>
</dbReference>
<dbReference type="PANTHER" id="PTHR43798:SF5">
    <property type="entry name" value="MONOACYLGLYCEROL LIPASE ABHD6"/>
    <property type="match status" value="1"/>
</dbReference>
<feature type="domain" description="AB hydrolase-1" evidence="1">
    <location>
        <begin position="20"/>
        <end position="246"/>
    </location>
</feature>
<dbReference type="EMBL" id="JACHGT010000016">
    <property type="protein sequence ID" value="MBB6038380.1"/>
    <property type="molecule type" value="Genomic_DNA"/>
</dbReference>
<evidence type="ECO:0000313" key="3">
    <source>
        <dbReference type="Proteomes" id="UP000548476"/>
    </source>
</evidence>
<evidence type="ECO:0000259" key="1">
    <source>
        <dbReference type="Pfam" id="PF00561"/>
    </source>
</evidence>
<sequence>MATVEVGNAQVRYEIAGEGPALMLVHGTGSAGAALTWGQLVPMFAGRTVITPDLSGSDATSDDGAPLTLDVLAEQVVAVIEAAGCGPVDLLGFSLGSPVVATVAARRPDLVRRLVLVAGWTRTEGDVHLSATFDLWRRLGVNDPVAFGRFVALTGFSRGFLDGLGDEGFAGIAGNMPPTPNTLRQVDLNARVDVRDVLSHVTAPTLVIGGTRDATVPVEHSRALHTAIAGSSYAELDAGHVMFFERAKEFVDVVVAHLDA</sequence>
<keyword evidence="3" id="KW-1185">Reference proteome</keyword>
<dbReference type="InterPro" id="IPR029058">
    <property type="entry name" value="AB_hydrolase_fold"/>
</dbReference>
<dbReference type="Pfam" id="PF00561">
    <property type="entry name" value="Abhydrolase_1"/>
    <property type="match status" value="1"/>
</dbReference>
<dbReference type="InterPro" id="IPR050266">
    <property type="entry name" value="AB_hydrolase_sf"/>
</dbReference>
<gene>
    <name evidence="2" type="ORF">HNR73_006263</name>
</gene>
<dbReference type="SUPFAM" id="SSF53474">
    <property type="entry name" value="alpha/beta-Hydrolases"/>
    <property type="match status" value="1"/>
</dbReference>
<dbReference type="GO" id="GO:0046464">
    <property type="term" value="P:acylglycerol catabolic process"/>
    <property type="evidence" value="ECO:0007669"/>
    <property type="project" value="TreeGrafter"/>
</dbReference>
<dbReference type="Proteomes" id="UP000548476">
    <property type="component" value="Unassembled WGS sequence"/>
</dbReference>
<protein>
    <submittedName>
        <fullName evidence="2">Pimeloyl-ACP methyl ester carboxylesterase</fullName>
    </submittedName>
</protein>
<accession>A0A841G2L7</accession>
<dbReference type="AlphaFoldDB" id="A0A841G2L7"/>
<dbReference type="GO" id="GO:0016020">
    <property type="term" value="C:membrane"/>
    <property type="evidence" value="ECO:0007669"/>
    <property type="project" value="TreeGrafter"/>
</dbReference>
<comment type="caution">
    <text evidence="2">The sequence shown here is derived from an EMBL/GenBank/DDBJ whole genome shotgun (WGS) entry which is preliminary data.</text>
</comment>
<dbReference type="GO" id="GO:0047372">
    <property type="term" value="F:monoacylglycerol lipase activity"/>
    <property type="evidence" value="ECO:0007669"/>
    <property type="project" value="TreeGrafter"/>
</dbReference>
<dbReference type="PRINTS" id="PR00111">
    <property type="entry name" value="ABHYDROLASE"/>
</dbReference>
<dbReference type="RefSeq" id="WP_184791177.1">
    <property type="nucleotide sequence ID" value="NZ_BONT01000009.1"/>
</dbReference>
<dbReference type="InterPro" id="IPR000073">
    <property type="entry name" value="AB_hydrolase_1"/>
</dbReference>